<name>A0A067MQI5_BOTB1</name>
<feature type="region of interest" description="Disordered" evidence="1">
    <location>
        <begin position="775"/>
        <end position="811"/>
    </location>
</feature>
<protein>
    <submittedName>
        <fullName evidence="3">Uncharacterized protein</fullName>
    </submittedName>
</protein>
<feature type="transmembrane region" description="Helical" evidence="2">
    <location>
        <begin position="79"/>
        <end position="98"/>
    </location>
</feature>
<sequence length="1109" mass="117113">MDERIVFFVLASICSAVTSVCVNVPVVMNFANSLARVFRKLERLGVLPRNNWSIFGYSMKCASLSIIMSLPYTARQLDFATFFVLPVAIVVAACFAPANNIAAVGHRQGSRESASGCRPHHDAASADTYDGTLEPAWVKVKLVSPGDLFPSFDLEISVGPPGKIHGKPRIRASSSLCTVHQKSEDHVVLRDSTGAGISISFDSLVEIAAPLTTHLASLVFSYENGIEDKKNALVLPSMSAVGSHGNEAHADNNPLALFPDLSTHPSQDTPEIESQVTQATDSSGDDKGDHPEADEDDERRVLEDIVLAHADPTAITILNVVDPAQDVVVAAPEGENITPSHDRTGVEPEGKSISSLHEICQHEAIEDRAQEDVAPNHANMPILATQSTVAPAQDTIAATAIEIRDQDGNTDHGIGLFFPLSSMDPPVAASAVSKTATATPGTKKDLVPKEQEHSVDTEAVTAIIADGDTVNAVDFLRPSPAGAPFNDAFAPPLLGWREVDWILSLEVKDANDLSGQRSASASASGVAMALAPSSHRTRGSDSLPASSIEIKDQECVTNRETPASPSLAMNIPTTGIIPEGVVSLKMKGDILPKDQEDARAHVGVEADAASTADAPQAAERSLAKSSSYDTFDFEAARAILGVVPIVSRDDVEGDPTFTKAHDDDMQVAPAGEASSSGVYTMAEPQNQTIETLLAKSSSYGTSDFEATRVRLGILPVVSGDAVVRDPSFAKDADDMRVAPADDASSSGAHISIEPAHYSIPVPAAPAHIIEPVQAPESPVDTTSTEPKLDPPFVTDSTPHTTPAPAPSSNIPQMIPERSLDLVVEPVHIPKTLVNTFPAKSTLVSPFVADSSAPYATPVPTRIPRMNPERSPDFVDVLTRMAADGGVPGSRWATQAPVGGAKMGNIAPGIRQVRKDRQVQKDMKDEKDKAEKTEKKDKAKANEGGSETSSWAPGGSFRAGNEFLWMPALRQTAAAAAAAHGATDAHRTPQAPPVKNEATWGIGIKGSCWAPRTLKTNVGPAASPSTTTGPSARTPFMQPPAKPHGPLAAPPPAPAPAPIPVPARTQNLRGLYGSPQQFFASNFHGGGASTPHGQHFQMYRDSVRGDRDRF</sequence>
<keyword evidence="2" id="KW-1133">Transmembrane helix</keyword>
<keyword evidence="2" id="KW-0812">Transmembrane</keyword>
<gene>
    <name evidence="3" type="ORF">BOTBODRAFT_630524</name>
</gene>
<evidence type="ECO:0000256" key="1">
    <source>
        <dbReference type="SAM" id="MobiDB-lite"/>
    </source>
</evidence>
<feature type="compositionally biased region" description="Basic and acidic residues" evidence="1">
    <location>
        <begin position="912"/>
        <end position="940"/>
    </location>
</feature>
<feature type="transmembrane region" description="Helical" evidence="2">
    <location>
        <begin position="7"/>
        <end position="31"/>
    </location>
</feature>
<keyword evidence="4" id="KW-1185">Reference proteome</keyword>
<feature type="region of interest" description="Disordered" evidence="1">
    <location>
        <begin position="241"/>
        <end position="297"/>
    </location>
</feature>
<feature type="region of interest" description="Disordered" evidence="1">
    <location>
        <begin position="434"/>
        <end position="454"/>
    </location>
</feature>
<evidence type="ECO:0000313" key="4">
    <source>
        <dbReference type="Proteomes" id="UP000027195"/>
    </source>
</evidence>
<accession>A0A067MQI5</accession>
<dbReference type="EMBL" id="KL198041">
    <property type="protein sequence ID" value="KDQ13826.1"/>
    <property type="molecule type" value="Genomic_DNA"/>
</dbReference>
<dbReference type="Proteomes" id="UP000027195">
    <property type="component" value="Unassembled WGS sequence"/>
</dbReference>
<evidence type="ECO:0000256" key="2">
    <source>
        <dbReference type="SAM" id="Phobius"/>
    </source>
</evidence>
<feature type="compositionally biased region" description="Polar residues" evidence="1">
    <location>
        <begin position="263"/>
        <end position="282"/>
    </location>
</feature>
<dbReference type="HOGENOM" id="CLU_281990_0_0_1"/>
<feature type="compositionally biased region" description="Pro residues" evidence="1">
    <location>
        <begin position="1036"/>
        <end position="1054"/>
    </location>
</feature>
<feature type="region of interest" description="Disordered" evidence="1">
    <location>
        <begin position="1015"/>
        <end position="1054"/>
    </location>
</feature>
<feature type="compositionally biased region" description="Low complexity" evidence="1">
    <location>
        <begin position="794"/>
        <end position="808"/>
    </location>
</feature>
<dbReference type="InParanoid" id="A0A067MQI5"/>
<keyword evidence="2" id="KW-0472">Membrane</keyword>
<feature type="compositionally biased region" description="Basic and acidic residues" evidence="1">
    <location>
        <begin position="442"/>
        <end position="454"/>
    </location>
</feature>
<reference evidence="4" key="1">
    <citation type="journal article" date="2014" name="Proc. Natl. Acad. Sci. U.S.A.">
        <title>Extensive sampling of basidiomycete genomes demonstrates inadequacy of the white-rot/brown-rot paradigm for wood decay fungi.</title>
        <authorList>
            <person name="Riley R."/>
            <person name="Salamov A.A."/>
            <person name="Brown D.W."/>
            <person name="Nagy L.G."/>
            <person name="Floudas D."/>
            <person name="Held B.W."/>
            <person name="Levasseur A."/>
            <person name="Lombard V."/>
            <person name="Morin E."/>
            <person name="Otillar R."/>
            <person name="Lindquist E.A."/>
            <person name="Sun H."/>
            <person name="LaButti K.M."/>
            <person name="Schmutz J."/>
            <person name="Jabbour D."/>
            <person name="Luo H."/>
            <person name="Baker S.E."/>
            <person name="Pisabarro A.G."/>
            <person name="Walton J.D."/>
            <person name="Blanchette R.A."/>
            <person name="Henrissat B."/>
            <person name="Martin F."/>
            <person name="Cullen D."/>
            <person name="Hibbett D.S."/>
            <person name="Grigoriev I.V."/>
        </authorList>
    </citation>
    <scope>NUCLEOTIDE SEQUENCE [LARGE SCALE GENOMIC DNA]</scope>
    <source>
        <strain evidence="4">FD-172 SS1</strain>
    </source>
</reference>
<evidence type="ECO:0000313" key="3">
    <source>
        <dbReference type="EMBL" id="KDQ13826.1"/>
    </source>
</evidence>
<organism evidence="3 4">
    <name type="scientific">Botryobasidium botryosum (strain FD-172 SS1)</name>
    <dbReference type="NCBI Taxonomy" id="930990"/>
    <lineage>
        <taxon>Eukaryota</taxon>
        <taxon>Fungi</taxon>
        <taxon>Dikarya</taxon>
        <taxon>Basidiomycota</taxon>
        <taxon>Agaricomycotina</taxon>
        <taxon>Agaricomycetes</taxon>
        <taxon>Cantharellales</taxon>
        <taxon>Botryobasidiaceae</taxon>
        <taxon>Botryobasidium</taxon>
    </lineage>
</organism>
<dbReference type="AlphaFoldDB" id="A0A067MQI5"/>
<feature type="region of interest" description="Disordered" evidence="1">
    <location>
        <begin position="885"/>
        <end position="955"/>
    </location>
</feature>
<proteinExistence type="predicted"/>